<keyword evidence="1" id="KW-0732">Signal</keyword>
<feature type="region of interest" description="Disordered" evidence="2">
    <location>
        <begin position="316"/>
        <end position="341"/>
    </location>
</feature>
<evidence type="ECO:0000259" key="3">
    <source>
        <dbReference type="Pfam" id="PF01551"/>
    </source>
</evidence>
<evidence type="ECO:0000313" key="5">
    <source>
        <dbReference type="Proteomes" id="UP000033607"/>
    </source>
</evidence>
<accession>A0A0F5YEV1</accession>
<dbReference type="Pfam" id="PF01551">
    <property type="entry name" value="Peptidase_M23"/>
    <property type="match status" value="1"/>
</dbReference>
<dbReference type="OrthoDB" id="507840at2"/>
<dbReference type="InterPro" id="IPR011055">
    <property type="entry name" value="Dup_hybrid_motif"/>
</dbReference>
<dbReference type="RefSeq" id="WP_046279981.1">
    <property type="nucleotide sequence ID" value="NZ_LATL02000108.1"/>
</dbReference>
<dbReference type="InterPro" id="IPR016047">
    <property type="entry name" value="M23ase_b-sheet_dom"/>
</dbReference>
<feature type="compositionally biased region" description="Low complexity" evidence="2">
    <location>
        <begin position="81"/>
        <end position="145"/>
    </location>
</feature>
<dbReference type="Gene3D" id="2.70.70.10">
    <property type="entry name" value="Glucose Permease (Domain IIA)"/>
    <property type="match status" value="1"/>
</dbReference>
<comment type="caution">
    <text evidence="4">The sequence shown here is derived from an EMBL/GenBank/DDBJ whole genome shotgun (WGS) entry which is preliminary data.</text>
</comment>
<dbReference type="PANTHER" id="PTHR21666">
    <property type="entry name" value="PEPTIDASE-RELATED"/>
    <property type="match status" value="1"/>
</dbReference>
<feature type="domain" description="M23ase beta-sheet core" evidence="3">
    <location>
        <begin position="450"/>
        <end position="543"/>
    </location>
</feature>
<dbReference type="Proteomes" id="UP000033607">
    <property type="component" value="Unassembled WGS sequence"/>
</dbReference>
<dbReference type="CDD" id="cd12797">
    <property type="entry name" value="M23_peptidase"/>
    <property type="match status" value="1"/>
</dbReference>
<evidence type="ECO:0000256" key="1">
    <source>
        <dbReference type="ARBA" id="ARBA00022729"/>
    </source>
</evidence>
<organism evidence="4 5">
    <name type="scientific">Limnoraphis robusta CS-951</name>
    <dbReference type="NCBI Taxonomy" id="1637645"/>
    <lineage>
        <taxon>Bacteria</taxon>
        <taxon>Bacillati</taxon>
        <taxon>Cyanobacteriota</taxon>
        <taxon>Cyanophyceae</taxon>
        <taxon>Oscillatoriophycideae</taxon>
        <taxon>Oscillatoriales</taxon>
        <taxon>Sirenicapillariaceae</taxon>
        <taxon>Limnoraphis</taxon>
    </lineage>
</organism>
<dbReference type="InterPro" id="IPR050570">
    <property type="entry name" value="Cell_wall_metabolism_enzyme"/>
</dbReference>
<gene>
    <name evidence="4" type="ORF">WN50_18120</name>
</gene>
<feature type="compositionally biased region" description="Polar residues" evidence="2">
    <location>
        <begin position="1"/>
        <end position="11"/>
    </location>
</feature>
<reference evidence="4 5" key="1">
    <citation type="submission" date="2015-06" db="EMBL/GenBank/DDBJ databases">
        <title>Draft genome assembly of filamentous brackish cyanobacterium Limnoraphis robusta strain CS-951.</title>
        <authorList>
            <person name="Willis A."/>
            <person name="Parks M."/>
            <person name="Burford M.A."/>
        </authorList>
    </citation>
    <scope>NUCLEOTIDE SEQUENCE [LARGE SCALE GENOMIC DNA]</scope>
    <source>
        <strain evidence="4 5">CS-951</strain>
    </source>
</reference>
<dbReference type="PANTHER" id="PTHR21666:SF289">
    <property type="entry name" value="L-ALA--D-GLU ENDOPEPTIDASE"/>
    <property type="match status" value="1"/>
</dbReference>
<sequence length="625" mass="65540">MTESRYSNQRLRSSDCVSEPKQSSNLADISKIRSCLIAGSSAILGLGCVTSLGMLGGSAIATQEFSVPVDSQPYEGTPATAPEAYSAPESYSAPSYSAPESYSAPSNSAPESYSAPSDSAPESYSAPTGGYGYSSGYDSQMGDYSAPAPIPAPDYQAPVGGYSESTPEPDYLEPAATEPPPVDSYYAEPPQLEIPDLIPPPSEPLKLPLKEATIPSQEDSLSLPIKEPVAQPPVDPSVDAAGNNYIDPTEYNIGATDGYESPNTVIFSERSTGCEFAVGVGGTIPDGACLPVESPAYTADSIPVYPIVVDSGTVGDPVESFPPSPGSRNPLVRNSNPPVNSNTVELNNNNAYAGNSYSGGPAWEPAPAPAPEWYGESPSQVPVAGLSPIQVGPVSVSAMSNSGMSYYNRTMRPPALPGNGDTNLLFPLSIPAPITSLFGWRTHPVLGSGRFHTGIDIGADTGTPVVASYSGQVTIADWLGGYGLAVIVDHRAKSNETLYAHLSELFVQPGDWVKQGEVIGRVGSTGMSTGPHLHFELRKLTDQGWVAVNPQTDLEFALAQLLNTMRTAEVPPESFIAALPQETVDANTGTPKLPPLPPGMDILVPNLEPPTLSFGFVENLKSQQE</sequence>
<name>A0A0F5YEV1_9CYAN</name>
<dbReference type="EMBL" id="LATL02000108">
    <property type="protein sequence ID" value="KKD36750.1"/>
    <property type="molecule type" value="Genomic_DNA"/>
</dbReference>
<dbReference type="AlphaFoldDB" id="A0A0F5YEV1"/>
<dbReference type="GO" id="GO:0004222">
    <property type="term" value="F:metalloendopeptidase activity"/>
    <property type="evidence" value="ECO:0007669"/>
    <property type="project" value="TreeGrafter"/>
</dbReference>
<dbReference type="PATRIC" id="fig|1637645.4.peg.2232"/>
<evidence type="ECO:0000313" key="4">
    <source>
        <dbReference type="EMBL" id="KKD36750.1"/>
    </source>
</evidence>
<feature type="region of interest" description="Disordered" evidence="2">
    <location>
        <begin position="1"/>
        <end position="23"/>
    </location>
</feature>
<proteinExistence type="predicted"/>
<dbReference type="SUPFAM" id="SSF51261">
    <property type="entry name" value="Duplicated hybrid motif"/>
    <property type="match status" value="1"/>
</dbReference>
<evidence type="ECO:0000256" key="2">
    <source>
        <dbReference type="SAM" id="MobiDB-lite"/>
    </source>
</evidence>
<protein>
    <recommendedName>
        <fullName evidence="3">M23ase beta-sheet core domain-containing protein</fullName>
    </recommendedName>
</protein>
<feature type="region of interest" description="Disordered" evidence="2">
    <location>
        <begin position="71"/>
        <end position="204"/>
    </location>
</feature>